<accession>A0A7C3PKW9</accession>
<dbReference type="GO" id="GO:0016787">
    <property type="term" value="F:hydrolase activity"/>
    <property type="evidence" value="ECO:0007669"/>
    <property type="project" value="UniProtKB-KW"/>
</dbReference>
<dbReference type="AlphaFoldDB" id="A0A7C3PKW9"/>
<dbReference type="Gene3D" id="3.40.50.1820">
    <property type="entry name" value="alpha/beta hydrolase"/>
    <property type="match status" value="1"/>
</dbReference>
<sequence>MVQLNHMEPRFVEKYVDSGSCTIAYQQGGTPNHKPPLLLIHGWAIGVKPDQEVLTRLAQHYCVIVPDLSGFARSKYTRSLTTYYSY</sequence>
<proteinExistence type="predicted"/>
<dbReference type="InterPro" id="IPR029058">
    <property type="entry name" value="AB_hydrolase_fold"/>
</dbReference>
<name>A0A7C3PKW9_9CYAN</name>
<organism evidence="1">
    <name type="scientific">Oscillatoriales cyanobacterium SpSt-418</name>
    <dbReference type="NCBI Taxonomy" id="2282169"/>
    <lineage>
        <taxon>Bacteria</taxon>
        <taxon>Bacillati</taxon>
        <taxon>Cyanobacteriota</taxon>
        <taxon>Cyanophyceae</taxon>
        <taxon>Oscillatoriophycideae</taxon>
        <taxon>Oscillatoriales</taxon>
    </lineage>
</organism>
<dbReference type="EMBL" id="DSRU01000422">
    <property type="protein sequence ID" value="HFN01579.1"/>
    <property type="molecule type" value="Genomic_DNA"/>
</dbReference>
<protein>
    <submittedName>
        <fullName evidence="1">Alpha/beta hydrolase</fullName>
    </submittedName>
</protein>
<gene>
    <name evidence="1" type="ORF">ENR64_28320</name>
</gene>
<keyword evidence="1" id="KW-0378">Hydrolase</keyword>
<evidence type="ECO:0000313" key="1">
    <source>
        <dbReference type="EMBL" id="HFN01579.1"/>
    </source>
</evidence>
<dbReference type="SUPFAM" id="SSF53474">
    <property type="entry name" value="alpha/beta-Hydrolases"/>
    <property type="match status" value="1"/>
</dbReference>
<comment type="caution">
    <text evidence="1">The sequence shown here is derived from an EMBL/GenBank/DDBJ whole genome shotgun (WGS) entry which is preliminary data.</text>
</comment>
<reference evidence="1" key="1">
    <citation type="journal article" date="2020" name="mSystems">
        <title>Genome- and Community-Level Interaction Insights into Carbon Utilization and Element Cycling Functions of Hydrothermarchaeota in Hydrothermal Sediment.</title>
        <authorList>
            <person name="Zhou Z."/>
            <person name="Liu Y."/>
            <person name="Xu W."/>
            <person name="Pan J."/>
            <person name="Luo Z.H."/>
            <person name="Li M."/>
        </authorList>
    </citation>
    <scope>NUCLEOTIDE SEQUENCE [LARGE SCALE GENOMIC DNA]</scope>
    <source>
        <strain evidence="1">SpSt-418</strain>
    </source>
</reference>